<accession>A0ABW0G516</accession>
<dbReference type="Pfam" id="PF13946">
    <property type="entry name" value="DUF4214"/>
    <property type="match status" value="1"/>
</dbReference>
<name>A0ABW0G516_9PROT</name>
<dbReference type="InterPro" id="IPR025282">
    <property type="entry name" value="DUF4214"/>
</dbReference>
<sequence>MTEKMPACEPGDIVSTIHDVISKVRSRNNMQLPPEAPHEATLSLAEVHRMTDAEAVFHAYMVIFGHAPDLGGFRYYVSALRRGTLSRRQLLDVLQKAASPKVRHIRILHDATEQELEASDSRRDTTRLFYTQDDFACEDVNEFLTSAYHAILKRAPDPGGMSSYREAMENGVSRSDILASLLGSSEHKDRHEPVFILGITPGDHIVKHLFNMIEGMSSNIIVLEHQFLTIKNK</sequence>
<dbReference type="RefSeq" id="WP_376995246.1">
    <property type="nucleotide sequence ID" value="NZ_JBHSLC010000017.1"/>
</dbReference>
<proteinExistence type="predicted"/>
<organism evidence="2 3">
    <name type="scientific">Azospirillum himalayense</name>
    <dbReference type="NCBI Taxonomy" id="654847"/>
    <lineage>
        <taxon>Bacteria</taxon>
        <taxon>Pseudomonadati</taxon>
        <taxon>Pseudomonadota</taxon>
        <taxon>Alphaproteobacteria</taxon>
        <taxon>Rhodospirillales</taxon>
        <taxon>Azospirillaceae</taxon>
        <taxon>Azospirillum</taxon>
    </lineage>
</organism>
<gene>
    <name evidence="2" type="ORF">ACFPMG_11405</name>
</gene>
<reference evidence="3" key="1">
    <citation type="journal article" date="2019" name="Int. J. Syst. Evol. Microbiol.">
        <title>The Global Catalogue of Microorganisms (GCM) 10K type strain sequencing project: providing services to taxonomists for standard genome sequencing and annotation.</title>
        <authorList>
            <consortium name="The Broad Institute Genomics Platform"/>
            <consortium name="The Broad Institute Genome Sequencing Center for Infectious Disease"/>
            <person name="Wu L."/>
            <person name="Ma J."/>
        </authorList>
    </citation>
    <scope>NUCLEOTIDE SEQUENCE [LARGE SCALE GENOMIC DNA]</scope>
    <source>
        <strain evidence="3">CCUG 58760</strain>
    </source>
</reference>
<dbReference type="EMBL" id="JBHSLC010000017">
    <property type="protein sequence ID" value="MFC5355614.1"/>
    <property type="molecule type" value="Genomic_DNA"/>
</dbReference>
<dbReference type="Proteomes" id="UP001596166">
    <property type="component" value="Unassembled WGS sequence"/>
</dbReference>
<protein>
    <submittedName>
        <fullName evidence="2">DUF4214 domain-containing protein</fullName>
    </submittedName>
</protein>
<evidence type="ECO:0000259" key="1">
    <source>
        <dbReference type="Pfam" id="PF13946"/>
    </source>
</evidence>
<evidence type="ECO:0000313" key="2">
    <source>
        <dbReference type="EMBL" id="MFC5355614.1"/>
    </source>
</evidence>
<comment type="caution">
    <text evidence="2">The sequence shown here is derived from an EMBL/GenBank/DDBJ whole genome shotgun (WGS) entry which is preliminary data.</text>
</comment>
<evidence type="ECO:0000313" key="3">
    <source>
        <dbReference type="Proteomes" id="UP001596166"/>
    </source>
</evidence>
<keyword evidence="3" id="KW-1185">Reference proteome</keyword>
<feature type="domain" description="DUF4214" evidence="1">
    <location>
        <begin position="141"/>
        <end position="189"/>
    </location>
</feature>